<accession>A0A846MMU1</accession>
<keyword evidence="1" id="KW-0472">Membrane</keyword>
<reference evidence="2 3" key="1">
    <citation type="submission" date="2020-03" db="EMBL/GenBank/DDBJ databases">
        <title>Genomic Encyclopedia of Type Strains, Phase IV (KMG-IV): sequencing the most valuable type-strain genomes for metagenomic binning, comparative biology and taxonomic classification.</title>
        <authorList>
            <person name="Goeker M."/>
        </authorList>
    </citation>
    <scope>NUCLEOTIDE SEQUENCE [LARGE SCALE GENOMIC DNA]</scope>
    <source>
        <strain evidence="2 3">DSM 5718</strain>
    </source>
</reference>
<dbReference type="RefSeq" id="WP_166918001.1">
    <property type="nucleotide sequence ID" value="NZ_JAASRN010000001.1"/>
</dbReference>
<evidence type="ECO:0000256" key="1">
    <source>
        <dbReference type="SAM" id="Phobius"/>
    </source>
</evidence>
<sequence length="208" mass="23791">MNKTTIWILTSVLFVVAFFLSFQIYNTVRKPIEEKRNIERTEEVIIKKLEVIRKLQQAYYAKYGCYATSWEKLLKFALEDSLYNISKREEDLGNDSVIVTYDTLSVMAVRDSLLKGMSKEEIARLPLRPTIQEVTGYVPDEETTATNQAAKADSFFLYVGQTENFGNIICLIYVADPNPENPTRKKGTKPVLAFGSQSELTTKGTWEF</sequence>
<evidence type="ECO:0000313" key="3">
    <source>
        <dbReference type="Proteomes" id="UP000537126"/>
    </source>
</evidence>
<comment type="caution">
    <text evidence="2">The sequence shown here is derived from an EMBL/GenBank/DDBJ whole genome shotgun (WGS) entry which is preliminary data.</text>
</comment>
<keyword evidence="1" id="KW-1133">Transmembrane helix</keyword>
<dbReference type="AlphaFoldDB" id="A0A846MMU1"/>
<keyword evidence="3" id="KW-1185">Reference proteome</keyword>
<protein>
    <submittedName>
        <fullName evidence="2">Uncharacterized protein</fullName>
    </submittedName>
</protein>
<proteinExistence type="predicted"/>
<keyword evidence="1" id="KW-0812">Transmembrane</keyword>
<feature type="transmembrane region" description="Helical" evidence="1">
    <location>
        <begin position="6"/>
        <end position="28"/>
    </location>
</feature>
<dbReference type="EMBL" id="JAASRN010000001">
    <property type="protein sequence ID" value="NIK72687.1"/>
    <property type="molecule type" value="Genomic_DNA"/>
</dbReference>
<evidence type="ECO:0000313" key="2">
    <source>
        <dbReference type="EMBL" id="NIK72687.1"/>
    </source>
</evidence>
<name>A0A846MMU1_9BACT</name>
<dbReference type="Proteomes" id="UP000537126">
    <property type="component" value="Unassembled WGS sequence"/>
</dbReference>
<organism evidence="2 3">
    <name type="scientific">Thermonema lapsum</name>
    <dbReference type="NCBI Taxonomy" id="28195"/>
    <lineage>
        <taxon>Bacteria</taxon>
        <taxon>Pseudomonadati</taxon>
        <taxon>Bacteroidota</taxon>
        <taxon>Cytophagia</taxon>
        <taxon>Cytophagales</taxon>
        <taxon>Thermonemataceae</taxon>
        <taxon>Thermonema</taxon>
    </lineage>
</organism>
<gene>
    <name evidence="2" type="ORF">FHS56_000173</name>
</gene>